<dbReference type="Proteomes" id="UP000036681">
    <property type="component" value="Unplaced"/>
</dbReference>
<proteinExistence type="predicted"/>
<keyword evidence="1" id="KW-1185">Reference proteome</keyword>
<protein>
    <submittedName>
        <fullName evidence="2">Reverse transcriptase domain-containing protein</fullName>
    </submittedName>
</protein>
<accession>A0A0M3I275</accession>
<evidence type="ECO:0000313" key="2">
    <source>
        <dbReference type="WBParaSite" id="ALUE_0001052901-mRNA-1"/>
    </source>
</evidence>
<evidence type="ECO:0000313" key="1">
    <source>
        <dbReference type="Proteomes" id="UP000036681"/>
    </source>
</evidence>
<reference evidence="2" key="1">
    <citation type="submission" date="2017-02" db="UniProtKB">
        <authorList>
            <consortium name="WormBaseParasite"/>
        </authorList>
    </citation>
    <scope>IDENTIFICATION</scope>
</reference>
<name>A0A0M3I275_ASCLU</name>
<sequence>MSVEQSHGELEPQTDFQGKVVKDHTSARVVVPMASKLSAQRKAAIEELVIAKVGGIRDTVHAVSNKLVLQPEKLPTECIEKAVKSLLSGMTGPVVRNVINDLLTTGTNDAAHWCSRYKEGAGSPSANSRSEACPMQSFEWVFTKMQMPSHQIRIQIGDHSSVTVKEFYEIH</sequence>
<dbReference type="AlphaFoldDB" id="A0A0M3I275"/>
<organism evidence="1 2">
    <name type="scientific">Ascaris lumbricoides</name>
    <name type="common">Giant roundworm</name>
    <dbReference type="NCBI Taxonomy" id="6252"/>
    <lineage>
        <taxon>Eukaryota</taxon>
        <taxon>Metazoa</taxon>
        <taxon>Ecdysozoa</taxon>
        <taxon>Nematoda</taxon>
        <taxon>Chromadorea</taxon>
        <taxon>Rhabditida</taxon>
        <taxon>Spirurina</taxon>
        <taxon>Ascaridomorpha</taxon>
        <taxon>Ascaridoidea</taxon>
        <taxon>Ascarididae</taxon>
        <taxon>Ascaris</taxon>
    </lineage>
</organism>
<dbReference type="WBParaSite" id="ALUE_0001052901-mRNA-1">
    <property type="protein sequence ID" value="ALUE_0001052901-mRNA-1"/>
    <property type="gene ID" value="ALUE_0001052901"/>
</dbReference>